<dbReference type="InParanoid" id="A0A7M7KVA4"/>
<dbReference type="OMA" id="HTHMAAK"/>
<dbReference type="AlphaFoldDB" id="A0A7M7KVA4"/>
<evidence type="ECO:0000313" key="10">
    <source>
        <dbReference type="EnsemblMetazoa" id="XP_022671172"/>
    </source>
</evidence>
<dbReference type="KEGG" id="vde:111254518"/>
<dbReference type="GO" id="GO:1990904">
    <property type="term" value="C:ribonucleoprotein complex"/>
    <property type="evidence" value="ECO:0007669"/>
    <property type="project" value="UniProtKB-KW"/>
</dbReference>
<dbReference type="InterPro" id="IPR051975">
    <property type="entry name" value="mtLSU_mL45"/>
</dbReference>
<keyword evidence="2" id="KW-0809">Transit peptide</keyword>
<dbReference type="RefSeq" id="XP_022671172.1">
    <property type="nucleotide sequence ID" value="XM_022815437.1"/>
</dbReference>
<name>A0A7M7KVA4_VARDE</name>
<proteinExistence type="inferred from homology"/>
<organism evidence="10 11">
    <name type="scientific">Varroa destructor</name>
    <name type="common">Honeybee mite</name>
    <dbReference type="NCBI Taxonomy" id="109461"/>
    <lineage>
        <taxon>Eukaryota</taxon>
        <taxon>Metazoa</taxon>
        <taxon>Ecdysozoa</taxon>
        <taxon>Arthropoda</taxon>
        <taxon>Chelicerata</taxon>
        <taxon>Arachnida</taxon>
        <taxon>Acari</taxon>
        <taxon>Parasitiformes</taxon>
        <taxon>Mesostigmata</taxon>
        <taxon>Gamasina</taxon>
        <taxon>Dermanyssoidea</taxon>
        <taxon>Varroidae</taxon>
        <taxon>Varroa</taxon>
    </lineage>
</organism>
<evidence type="ECO:0000256" key="2">
    <source>
        <dbReference type="ARBA" id="ARBA00022946"/>
    </source>
</evidence>
<comment type="similarity">
    <text evidence="6">Belongs to the mitochondrion-specific ribosomal protein mL45 family.</text>
</comment>
<dbReference type="FunFam" id="3.10.450.240:FF:000003">
    <property type="entry name" value="39S ribosomal protein L45, mitochondrial"/>
    <property type="match status" value="1"/>
</dbReference>
<dbReference type="FunCoup" id="A0A7M7KVA4">
    <property type="interactions" value="1287"/>
</dbReference>
<dbReference type="PANTHER" id="PTHR28554:SF1">
    <property type="entry name" value="LARGE RIBOSOMAL SUBUNIT PROTEIN ML45"/>
    <property type="match status" value="1"/>
</dbReference>
<keyword evidence="4" id="KW-0496">Mitochondrion</keyword>
<evidence type="ECO:0000256" key="1">
    <source>
        <dbReference type="ARBA" id="ARBA00004173"/>
    </source>
</evidence>
<keyword evidence="3" id="KW-0689">Ribosomal protein</keyword>
<evidence type="ECO:0000256" key="7">
    <source>
        <dbReference type="ARBA" id="ARBA00039448"/>
    </source>
</evidence>
<reference evidence="10" key="1">
    <citation type="submission" date="2021-01" db="UniProtKB">
        <authorList>
            <consortium name="EnsemblMetazoa"/>
        </authorList>
    </citation>
    <scope>IDENTIFICATION</scope>
</reference>
<comment type="subcellular location">
    <subcellularLocation>
        <location evidence="1">Mitochondrion</location>
    </subcellularLocation>
</comment>
<accession>A0A7M7KVA4</accession>
<dbReference type="CTD" id="84311"/>
<dbReference type="SUPFAM" id="SSF54427">
    <property type="entry name" value="NTF2-like"/>
    <property type="match status" value="1"/>
</dbReference>
<keyword evidence="11" id="KW-1185">Reference proteome</keyword>
<dbReference type="GO" id="GO:0005739">
    <property type="term" value="C:mitochondrion"/>
    <property type="evidence" value="ECO:0007669"/>
    <property type="project" value="UniProtKB-SubCell"/>
</dbReference>
<feature type="domain" description="Tim44-like" evidence="9">
    <location>
        <begin position="137"/>
        <end position="285"/>
    </location>
</feature>
<evidence type="ECO:0000256" key="3">
    <source>
        <dbReference type="ARBA" id="ARBA00022980"/>
    </source>
</evidence>
<dbReference type="GO" id="GO:0005840">
    <property type="term" value="C:ribosome"/>
    <property type="evidence" value="ECO:0007669"/>
    <property type="project" value="UniProtKB-KW"/>
</dbReference>
<dbReference type="OrthoDB" id="19619at2759"/>
<dbReference type="InterPro" id="IPR032710">
    <property type="entry name" value="NTF2-like_dom_sf"/>
</dbReference>
<evidence type="ECO:0000256" key="8">
    <source>
        <dbReference type="ARBA" id="ARBA00043031"/>
    </source>
</evidence>
<evidence type="ECO:0000259" key="9">
    <source>
        <dbReference type="SMART" id="SM00978"/>
    </source>
</evidence>
<dbReference type="Pfam" id="PF04280">
    <property type="entry name" value="Tim44"/>
    <property type="match status" value="1"/>
</dbReference>
<evidence type="ECO:0000256" key="6">
    <source>
        <dbReference type="ARBA" id="ARBA00038073"/>
    </source>
</evidence>
<dbReference type="PANTHER" id="PTHR28554">
    <property type="entry name" value="39S RIBOSOMAL PROTEIN L45, MITOCHONDRIAL"/>
    <property type="match status" value="1"/>
</dbReference>
<dbReference type="Gene3D" id="3.10.450.240">
    <property type="match status" value="1"/>
</dbReference>
<evidence type="ECO:0000256" key="4">
    <source>
        <dbReference type="ARBA" id="ARBA00023128"/>
    </source>
</evidence>
<dbReference type="Proteomes" id="UP000594260">
    <property type="component" value="Unplaced"/>
</dbReference>
<dbReference type="GeneID" id="111254518"/>
<protein>
    <recommendedName>
        <fullName evidence="7">Large ribosomal subunit protein mL45</fullName>
    </recommendedName>
    <alternativeName>
        <fullName evidence="8">39S ribosomal protein L45, mitochondrial</fullName>
    </alternativeName>
</protein>
<dbReference type="InterPro" id="IPR007379">
    <property type="entry name" value="Tim44-like_dom"/>
</dbReference>
<evidence type="ECO:0000313" key="11">
    <source>
        <dbReference type="Proteomes" id="UP000594260"/>
    </source>
</evidence>
<keyword evidence="5" id="KW-0687">Ribonucleoprotein</keyword>
<dbReference type="SMART" id="SM00978">
    <property type="entry name" value="Tim44"/>
    <property type="match status" value="1"/>
</dbReference>
<sequence length="319" mass="37037">MFVRGFAGVSKVLLNFEKLCAEPRREMGHRFRGHMPNRHRDPKWKKYRANQTFRLKLPDYEEMRKDFSHLSPDEIRSLMKEKGIVPGRLWIEKPVFMSCTGTVIDAFVPPEGDGKATILSKTGALQQMRKLEKKGKSLMQLRKIRQFDEDFDLEEFAQQAHTIYEEAHLALANGDKKKLGNLVTERCYPEMLANTELKTLRWSLIKSIEPARVVHIRTQDLLNKDNIFAQVTVRLHTQQTLAIYDRFGRLMHGSEAITKDVLEYVVFEKHMSNEYGQWKLHAKIIPEWQPVKSPEILTNIVEGSPVNNENLPANLSEKL</sequence>
<dbReference type="EnsemblMetazoa" id="XM_022815437">
    <property type="protein sequence ID" value="XP_022671172"/>
    <property type="gene ID" value="LOC111254518"/>
</dbReference>
<evidence type="ECO:0000256" key="5">
    <source>
        <dbReference type="ARBA" id="ARBA00023274"/>
    </source>
</evidence>